<reference evidence="6" key="1">
    <citation type="journal article" date="2019" name="Int. J. Syst. Evol. Microbiol.">
        <title>The Global Catalogue of Microorganisms (GCM) 10K type strain sequencing project: providing services to taxonomists for standard genome sequencing and annotation.</title>
        <authorList>
            <consortium name="The Broad Institute Genomics Platform"/>
            <consortium name="The Broad Institute Genome Sequencing Center for Infectious Disease"/>
            <person name="Wu L."/>
            <person name="Ma J."/>
        </authorList>
    </citation>
    <scope>NUCLEOTIDE SEQUENCE [LARGE SCALE GENOMIC DNA]</scope>
    <source>
        <strain evidence="6">KCTC 52127</strain>
    </source>
</reference>
<dbReference type="Proteomes" id="UP001597508">
    <property type="component" value="Unassembled WGS sequence"/>
</dbReference>
<comment type="subcellular location">
    <subcellularLocation>
        <location evidence="1">Cell outer membrane</location>
    </subcellularLocation>
</comment>
<evidence type="ECO:0000313" key="5">
    <source>
        <dbReference type="EMBL" id="MFD2566365.1"/>
    </source>
</evidence>
<keyword evidence="3" id="KW-0998">Cell outer membrane</keyword>
<keyword evidence="4" id="KW-0732">Signal</keyword>
<gene>
    <name evidence="5" type="ORF">ACFSRZ_03210</name>
</gene>
<feature type="chain" id="PRO_5045615875" description="TonB-dependent receptor" evidence="4">
    <location>
        <begin position="21"/>
        <end position="588"/>
    </location>
</feature>
<feature type="signal peptide" evidence="4">
    <location>
        <begin position="1"/>
        <end position="20"/>
    </location>
</feature>
<keyword evidence="2" id="KW-0472">Membrane</keyword>
<evidence type="ECO:0000313" key="6">
    <source>
        <dbReference type="Proteomes" id="UP001597508"/>
    </source>
</evidence>
<proteinExistence type="predicted"/>
<dbReference type="EMBL" id="JBHULH010000001">
    <property type="protein sequence ID" value="MFD2566365.1"/>
    <property type="molecule type" value="Genomic_DNA"/>
</dbReference>
<protein>
    <recommendedName>
        <fullName evidence="7">TonB-dependent receptor</fullName>
    </recommendedName>
</protein>
<accession>A0ABW5LNY0</accession>
<dbReference type="RefSeq" id="WP_379665073.1">
    <property type="nucleotide sequence ID" value="NZ_JBHULH010000001.1"/>
</dbReference>
<evidence type="ECO:0000256" key="2">
    <source>
        <dbReference type="ARBA" id="ARBA00023136"/>
    </source>
</evidence>
<dbReference type="InterPro" id="IPR036942">
    <property type="entry name" value="Beta-barrel_TonB_sf"/>
</dbReference>
<evidence type="ECO:0008006" key="7">
    <source>
        <dbReference type="Google" id="ProtNLM"/>
    </source>
</evidence>
<keyword evidence="6" id="KW-1185">Reference proteome</keyword>
<organism evidence="5 6">
    <name type="scientific">Pseudotenacibaculum haliotis</name>
    <dbReference type="NCBI Taxonomy" id="1862138"/>
    <lineage>
        <taxon>Bacteria</taxon>
        <taxon>Pseudomonadati</taxon>
        <taxon>Bacteroidota</taxon>
        <taxon>Flavobacteriia</taxon>
        <taxon>Flavobacteriales</taxon>
        <taxon>Flavobacteriaceae</taxon>
        <taxon>Pseudotenacibaculum</taxon>
    </lineage>
</organism>
<name>A0ABW5LNY0_9FLAO</name>
<evidence type="ECO:0000256" key="1">
    <source>
        <dbReference type="ARBA" id="ARBA00004442"/>
    </source>
</evidence>
<dbReference type="Gene3D" id="2.40.170.20">
    <property type="entry name" value="TonB-dependent receptor, beta-barrel domain"/>
    <property type="match status" value="1"/>
</dbReference>
<evidence type="ECO:0000256" key="4">
    <source>
        <dbReference type="SAM" id="SignalP"/>
    </source>
</evidence>
<dbReference type="SUPFAM" id="SSF56935">
    <property type="entry name" value="Porins"/>
    <property type="match status" value="1"/>
</dbReference>
<sequence>MKKSVLIVFAFVLASVQVFSQEKPKDKKKDTIGPTVVRVVTSYTPTVSDAFKIKKSPRIILSKNSEKQKLTYKIFSAPVASTFVPKSGVVKGIDVGKKERLFDNYVAAGFGNYTTPFVEAFLHQNSKFDNDFGIYLKYISSEDGVENTPLDNGFTDIKVGAYYLQEERYFTWKIGGNIERQKYNWYGLPAINFDTQTIASIQEEQTYGFYQLEGEMVFKESYFDDVSASLSMFDDNFGSKEIQFSLKPNFKLPLDRFNRNWKDLNLKTSIDYLSGEFEQSYAGTANVKYSFLNVGLNPTYRFDWKDLNVKLGTKVYLSLDMENSLTDFLAYPDIQLTYPLVSKLANIYVGAGGDLQLNSFRSLSEENPFVSPTLFLTQTNQQYNVFGGINGKFSSDVSFNIRASYKSDEDRALFVRNNSKSDGVFNAFNPLLGFEYGNSFGVLYDDIKTLSIFGELEIDVTKRLVVGGNAQFNSYTTTNQTEAWNLPQMEGAVFGKYKNHKWYASANVFFVGERKDLLYSGVFPSTISGVQNLDAYVDVNLNGGYHFNDFVSVFVKLNNILNSDYERFANFNVQGFQVLGGFTYKFDF</sequence>
<comment type="caution">
    <text evidence="5">The sequence shown here is derived from an EMBL/GenBank/DDBJ whole genome shotgun (WGS) entry which is preliminary data.</text>
</comment>
<evidence type="ECO:0000256" key="3">
    <source>
        <dbReference type="ARBA" id="ARBA00023237"/>
    </source>
</evidence>